<feature type="domain" description="AMP-dependent synthetase/ligase" evidence="3">
    <location>
        <begin position="38"/>
        <end position="380"/>
    </location>
</feature>
<keyword evidence="2" id="KW-0436">Ligase</keyword>
<dbReference type="PANTHER" id="PTHR43201:SF8">
    <property type="entry name" value="ACYL-COA SYNTHETASE FAMILY MEMBER 3"/>
    <property type="match status" value="1"/>
</dbReference>
<gene>
    <name evidence="5" type="ORF">E4T21_17320</name>
</gene>
<dbReference type="GO" id="GO:0006631">
    <property type="term" value="P:fatty acid metabolic process"/>
    <property type="evidence" value="ECO:0007669"/>
    <property type="project" value="TreeGrafter"/>
</dbReference>
<dbReference type="SUPFAM" id="SSF56801">
    <property type="entry name" value="Acetyl-CoA synthetase-like"/>
    <property type="match status" value="1"/>
</dbReference>
<dbReference type="Pfam" id="PF13193">
    <property type="entry name" value="AMP-binding_C"/>
    <property type="match status" value="1"/>
</dbReference>
<dbReference type="Proteomes" id="UP000324285">
    <property type="component" value="Chromosome"/>
</dbReference>
<dbReference type="InterPro" id="IPR045851">
    <property type="entry name" value="AMP-bd_C_sf"/>
</dbReference>
<dbReference type="AlphaFoldDB" id="A0A5C1NLS6"/>
<dbReference type="RefSeq" id="WP_149286227.1">
    <property type="nucleotide sequence ID" value="NZ_CP038437.2"/>
</dbReference>
<feature type="domain" description="AMP-binding enzyme C-terminal" evidence="4">
    <location>
        <begin position="431"/>
        <end position="506"/>
    </location>
</feature>
<dbReference type="EMBL" id="CP038437">
    <property type="protein sequence ID" value="QEM83105.1"/>
    <property type="molecule type" value="Genomic_DNA"/>
</dbReference>
<dbReference type="KEGG" id="hbh:E4T21_17320"/>
<evidence type="ECO:0000313" key="6">
    <source>
        <dbReference type="Proteomes" id="UP000324285"/>
    </source>
</evidence>
<evidence type="ECO:0000259" key="4">
    <source>
        <dbReference type="Pfam" id="PF13193"/>
    </source>
</evidence>
<dbReference type="GO" id="GO:0031956">
    <property type="term" value="F:medium-chain fatty acid-CoA ligase activity"/>
    <property type="evidence" value="ECO:0007669"/>
    <property type="project" value="TreeGrafter"/>
</dbReference>
<protein>
    <submittedName>
        <fullName evidence="5">Malonyl-CoA synthase</fullName>
    </submittedName>
</protein>
<evidence type="ECO:0000259" key="3">
    <source>
        <dbReference type="Pfam" id="PF00501"/>
    </source>
</evidence>
<dbReference type="Pfam" id="PF00501">
    <property type="entry name" value="AMP-binding"/>
    <property type="match status" value="1"/>
</dbReference>
<organism evidence="5 6">
    <name type="scientific">Halomonas binhaiensis</name>
    <dbReference type="NCBI Taxonomy" id="2562282"/>
    <lineage>
        <taxon>Bacteria</taxon>
        <taxon>Pseudomonadati</taxon>
        <taxon>Pseudomonadota</taxon>
        <taxon>Gammaproteobacteria</taxon>
        <taxon>Oceanospirillales</taxon>
        <taxon>Halomonadaceae</taxon>
        <taxon>Halomonas</taxon>
    </lineage>
</organism>
<dbReference type="InterPro" id="IPR000873">
    <property type="entry name" value="AMP-dep_synth/lig_dom"/>
</dbReference>
<dbReference type="PANTHER" id="PTHR43201">
    <property type="entry name" value="ACYL-COA SYNTHETASE"/>
    <property type="match status" value="1"/>
</dbReference>
<dbReference type="NCBIfam" id="NF005702">
    <property type="entry name" value="PRK07514.1"/>
    <property type="match status" value="1"/>
</dbReference>
<dbReference type="InterPro" id="IPR020845">
    <property type="entry name" value="AMP-binding_CS"/>
</dbReference>
<comment type="similarity">
    <text evidence="1">Belongs to the ATP-dependent AMP-binding enzyme family.</text>
</comment>
<accession>A0A5C1NLS6</accession>
<keyword evidence="6" id="KW-1185">Reference proteome</keyword>
<dbReference type="OrthoDB" id="9803968at2"/>
<dbReference type="InterPro" id="IPR042099">
    <property type="entry name" value="ANL_N_sf"/>
</dbReference>
<dbReference type="CDD" id="cd05941">
    <property type="entry name" value="MCS"/>
    <property type="match status" value="1"/>
</dbReference>
<dbReference type="PROSITE" id="PS00455">
    <property type="entry name" value="AMP_BINDING"/>
    <property type="match status" value="1"/>
</dbReference>
<name>A0A5C1NLS6_9GAMM</name>
<proteinExistence type="inferred from homology"/>
<reference evidence="5" key="1">
    <citation type="submission" date="2021-02" db="EMBL/GenBank/DDBJ databases">
        <title>Strain Y2R2, a novel species of the genus Halomonas.</title>
        <authorList>
            <person name="Huang H."/>
        </authorList>
    </citation>
    <scope>NUCLEOTIDE SEQUENCE</scope>
    <source>
        <strain evidence="5">Y2R2</strain>
    </source>
</reference>
<dbReference type="Gene3D" id="3.40.50.12780">
    <property type="entry name" value="N-terminal domain of ligase-like"/>
    <property type="match status" value="1"/>
</dbReference>
<dbReference type="FunFam" id="3.30.300.30:FF:000008">
    <property type="entry name" value="2,3-dihydroxybenzoate-AMP ligase"/>
    <property type="match status" value="1"/>
</dbReference>
<sequence length="521" mass="56779">MNHNLFATFEQRMTARGQAPFITTRKDITKDITKNITTRESRNYSYAEALSVSSKLAGALVAMGVAPGDRVAVQVDKSPEAILLYLACLKVGGVYLPLNTGYTSEEIRYFLSDAEPALFVCRPAALDAARTVAAECGNVRVETLGTAAEGSLMAATAKATAHDTITPRASDDLAAILYTSGTTGRSKGAMLTHANLGSNALSLVEAWRFTEQDRLIHALPIFHTHGLFVACNVILMAGASMRFLPKFDVDVIFEELAEGTTMMGVPTFYTRLLKDPRLTREACANMRLFTSGSAPLTAETHQDFEAATGHAILERYGMTETNMNTSNPYDGERIAGTVGMPLPGVEIRITEREGGHHKPLPQGQIGMLEVRGPNVFKGYWRMTEKTREELLEDGFFITGDLALVDERGYVQIVGRDKDLVISGGYNVYPKEVEGHIDEMAGVVESAVIGLPHPDFGEGVTAVVVAEEGAALQEDAIIAALADKLAKYKQPKRVFFVDSLPRNTMGKVQKNQLRERFATTYQ</sequence>
<evidence type="ECO:0000313" key="5">
    <source>
        <dbReference type="EMBL" id="QEM83105.1"/>
    </source>
</evidence>
<dbReference type="InterPro" id="IPR025110">
    <property type="entry name" value="AMP-bd_C"/>
</dbReference>
<evidence type="ECO:0000256" key="1">
    <source>
        <dbReference type="ARBA" id="ARBA00006432"/>
    </source>
</evidence>
<evidence type="ECO:0000256" key="2">
    <source>
        <dbReference type="ARBA" id="ARBA00022598"/>
    </source>
</evidence>
<dbReference type="Gene3D" id="3.30.300.30">
    <property type="match status" value="1"/>
</dbReference>